<sequence length="198" mass="23266">MHPRARCWQLLDYVLVRRRDRHDVMVTKAIRDADGWTDHCLVTSQMRLRQRRPQERTTEAPDETVGQIYFYAKGRRQIARINDGLSTLIVTVKQASRRHRRRRRRRCGDVSGVRRARTPPGLMARSQVSSTPPLLHFRSNHPVGHKRSCVRTLLQRVQTHCSDNSGKKEETKYLHALFEANGYPKPFIRKCVRKPKHE</sequence>
<dbReference type="AlphaFoldDB" id="A0A183SXU8"/>
<dbReference type="InterPro" id="IPR058912">
    <property type="entry name" value="HTH_animal"/>
</dbReference>
<dbReference type="PANTHER" id="PTHR21301">
    <property type="entry name" value="REVERSE TRANSCRIPTASE"/>
    <property type="match status" value="1"/>
</dbReference>
<protein>
    <recommendedName>
        <fullName evidence="1">Helix-turn-helix domain-containing protein</fullName>
    </recommendedName>
</protein>
<evidence type="ECO:0000313" key="3">
    <source>
        <dbReference type="Proteomes" id="UP000275846"/>
    </source>
</evidence>
<evidence type="ECO:0000259" key="1">
    <source>
        <dbReference type="Pfam" id="PF26215"/>
    </source>
</evidence>
<dbReference type="Pfam" id="PF26215">
    <property type="entry name" value="HTH_animal"/>
    <property type="match status" value="1"/>
</dbReference>
<dbReference type="PANTHER" id="PTHR21301:SF10">
    <property type="entry name" value="REVERSE TRANSCRIPTASE DOMAIN-CONTAINING PROTEIN"/>
    <property type="match status" value="1"/>
</dbReference>
<dbReference type="EMBL" id="UYSU01035003">
    <property type="protein sequence ID" value="VDL95431.1"/>
    <property type="molecule type" value="Genomic_DNA"/>
</dbReference>
<name>A0A183SXU8_SCHSO</name>
<feature type="domain" description="Helix-turn-helix" evidence="1">
    <location>
        <begin position="134"/>
        <end position="192"/>
    </location>
</feature>
<keyword evidence="3" id="KW-1185">Reference proteome</keyword>
<dbReference type="WBParaSite" id="SSLN_0000939301-mRNA-1">
    <property type="protein sequence ID" value="SSLN_0000939301-mRNA-1"/>
    <property type="gene ID" value="SSLN_0000939301"/>
</dbReference>
<dbReference type="OrthoDB" id="10047121at2759"/>
<gene>
    <name evidence="2" type="ORF">SSLN_LOCUS9046</name>
</gene>
<dbReference type="Proteomes" id="UP000275846">
    <property type="component" value="Unassembled WGS sequence"/>
</dbReference>
<accession>A0A183SXU8</accession>
<proteinExistence type="predicted"/>
<organism evidence="4">
    <name type="scientific">Schistocephalus solidus</name>
    <name type="common">Tapeworm</name>
    <dbReference type="NCBI Taxonomy" id="70667"/>
    <lineage>
        <taxon>Eukaryota</taxon>
        <taxon>Metazoa</taxon>
        <taxon>Spiralia</taxon>
        <taxon>Lophotrochozoa</taxon>
        <taxon>Platyhelminthes</taxon>
        <taxon>Cestoda</taxon>
        <taxon>Eucestoda</taxon>
        <taxon>Diphyllobothriidea</taxon>
        <taxon>Diphyllobothriidae</taxon>
        <taxon>Schistocephalus</taxon>
    </lineage>
</organism>
<reference evidence="4" key="1">
    <citation type="submission" date="2016-06" db="UniProtKB">
        <authorList>
            <consortium name="WormBaseParasite"/>
        </authorList>
    </citation>
    <scope>IDENTIFICATION</scope>
</reference>
<evidence type="ECO:0000313" key="4">
    <source>
        <dbReference type="WBParaSite" id="SSLN_0000939301-mRNA-1"/>
    </source>
</evidence>
<evidence type="ECO:0000313" key="2">
    <source>
        <dbReference type="EMBL" id="VDL95431.1"/>
    </source>
</evidence>
<reference evidence="2 3" key="2">
    <citation type="submission" date="2018-11" db="EMBL/GenBank/DDBJ databases">
        <authorList>
            <consortium name="Pathogen Informatics"/>
        </authorList>
    </citation>
    <scope>NUCLEOTIDE SEQUENCE [LARGE SCALE GENOMIC DNA]</scope>
    <source>
        <strain evidence="2 3">NST_G2</strain>
    </source>
</reference>